<reference evidence="2" key="1">
    <citation type="submission" date="2020-05" db="EMBL/GenBank/DDBJ databases">
        <authorList>
            <person name="Chiriac C."/>
            <person name="Salcher M."/>
            <person name="Ghai R."/>
            <person name="Kavagutti S V."/>
        </authorList>
    </citation>
    <scope>NUCLEOTIDE SEQUENCE</scope>
</reference>
<dbReference type="InterPro" id="IPR002575">
    <property type="entry name" value="Aminoglycoside_PTrfase"/>
</dbReference>
<feature type="domain" description="Aminoglycoside phosphotransferase" evidence="1">
    <location>
        <begin position="66"/>
        <end position="227"/>
    </location>
</feature>
<dbReference type="EMBL" id="CAFABA010000211">
    <property type="protein sequence ID" value="CAB4836654.1"/>
    <property type="molecule type" value="Genomic_DNA"/>
</dbReference>
<evidence type="ECO:0000313" key="4">
    <source>
        <dbReference type="EMBL" id="CAB4898600.1"/>
    </source>
</evidence>
<name>A0A6J6UXS2_9ZZZZ</name>
<evidence type="ECO:0000259" key="1">
    <source>
        <dbReference type="Pfam" id="PF01636"/>
    </source>
</evidence>
<dbReference type="Pfam" id="PF01636">
    <property type="entry name" value="APH"/>
    <property type="match status" value="1"/>
</dbReference>
<dbReference type="EMBL" id="CAEZYR010000121">
    <property type="protein sequence ID" value="CAB4763489.1"/>
    <property type="molecule type" value="Genomic_DNA"/>
</dbReference>
<organism evidence="2">
    <name type="scientific">freshwater metagenome</name>
    <dbReference type="NCBI Taxonomy" id="449393"/>
    <lineage>
        <taxon>unclassified sequences</taxon>
        <taxon>metagenomes</taxon>
        <taxon>ecological metagenomes</taxon>
    </lineage>
</organism>
<dbReference type="EMBL" id="CAFBMH010000017">
    <property type="protein sequence ID" value="CAB4898600.1"/>
    <property type="molecule type" value="Genomic_DNA"/>
</dbReference>
<accession>A0A6J6UXS2</accession>
<dbReference type="EMBL" id="CAFBOS010000204">
    <property type="protein sequence ID" value="CAB5017287.1"/>
    <property type="molecule type" value="Genomic_DNA"/>
</dbReference>
<proteinExistence type="predicted"/>
<dbReference type="AlphaFoldDB" id="A0A6J6UXS2"/>
<sequence length="449" mass="51089">MAAEVDDGTTQIRQWLGTNIGGEVRELSRQARWRPVWFADVERDGELLELVIRGDRTDMTLIFPLPHEMALQSVMYEQGIPVPKVYGWIDEPAAYVMDRVGGRNDFEKATEAERSSAVDDYLQILARLHKLPLEPFLDAGIMRAPSPAESGTFGMARYESNFRSMKQLPDPFIEFSLGWLRRNPPVSHGREAAIVWDSGQFHHEAGRILAVLDVEIGHIGDPMMDLAAWRQRDTVIGYGEFAKLYDRYSELTGEPLDFDALQRHHFFFCLSNQLSVGPATRVPSPESDLMTNLQWCYETNLFATEALGEILDVELPAVEMPSPRESRAEVAVDHLVRNLRTVHIDDEYLTYKLRTMFRLARHVSRIDQIGDASSTADLDDLHQLLGHRPESWLDGEAELEQFVLTNADNATYDEELVKLFHKRHLRAHMLLGPAGSAMAHHAKIQTFRD</sequence>
<gene>
    <name evidence="2" type="ORF">UFOPK2754_02566</name>
    <name evidence="3" type="ORF">UFOPK3139_03098</name>
    <name evidence="4" type="ORF">UFOPK3543_00729</name>
    <name evidence="5" type="ORF">UFOPK3967_02558</name>
</gene>
<evidence type="ECO:0000313" key="5">
    <source>
        <dbReference type="EMBL" id="CAB5017287.1"/>
    </source>
</evidence>
<dbReference type="InterPro" id="IPR011009">
    <property type="entry name" value="Kinase-like_dom_sf"/>
</dbReference>
<dbReference type="SUPFAM" id="SSF56112">
    <property type="entry name" value="Protein kinase-like (PK-like)"/>
    <property type="match status" value="1"/>
</dbReference>
<dbReference type="Gene3D" id="3.90.1200.10">
    <property type="match status" value="1"/>
</dbReference>
<evidence type="ECO:0000313" key="3">
    <source>
        <dbReference type="EMBL" id="CAB4836654.1"/>
    </source>
</evidence>
<protein>
    <submittedName>
        <fullName evidence="2">Unannotated protein</fullName>
    </submittedName>
</protein>
<evidence type="ECO:0000313" key="2">
    <source>
        <dbReference type="EMBL" id="CAB4763489.1"/>
    </source>
</evidence>